<dbReference type="NCBIfam" id="TIGR02124">
    <property type="entry name" value="hypE"/>
    <property type="match status" value="1"/>
</dbReference>
<dbReference type="GO" id="GO:0051604">
    <property type="term" value="P:protein maturation"/>
    <property type="evidence" value="ECO:0007669"/>
    <property type="project" value="TreeGrafter"/>
</dbReference>
<comment type="similarity">
    <text evidence="1">Belongs to the HypE family.</text>
</comment>
<dbReference type="SUPFAM" id="SSF56042">
    <property type="entry name" value="PurM C-terminal domain-like"/>
    <property type="match status" value="1"/>
</dbReference>
<sequence length="346" mass="37211">MTILISGDKMTIDKILLDHGSGGKLSHKLISEILVPIFDNPILSSMDDGAVFEIPKGKMAFSTDTYVVDPIFFPGGDIGELAVNGTVNDIAMCGASPVYLSAGLIIEEGFSIHDLEKILKTMEKAARKAKVYIVTGDTKVVPKGAADKIFINTSGIGMIYDKADTASSNAKPGDKIIISGTMADHGITILTQREGMKFDTSIKSDTAPLNHVVKNMLTDYPQAVHVLRDPTRGGVGTALNEIAESSKAGIKIYEQRLPVKKEVAGICELLGFDPLYIANEGKFIAVVSPDMADQVLKLIHEDEYGRDACIIGQVTDDHPGRVFMETSIGGTRIVDMLTGEQLPRIC</sequence>
<dbReference type="CDD" id="cd02197">
    <property type="entry name" value="HypE"/>
    <property type="match status" value="1"/>
</dbReference>
<dbReference type="InterPro" id="IPR016188">
    <property type="entry name" value="PurM-like_N"/>
</dbReference>
<organism evidence="4 5">
    <name type="scientific">Desulfonema limicola</name>
    <dbReference type="NCBI Taxonomy" id="45656"/>
    <lineage>
        <taxon>Bacteria</taxon>
        <taxon>Pseudomonadati</taxon>
        <taxon>Thermodesulfobacteriota</taxon>
        <taxon>Desulfobacteria</taxon>
        <taxon>Desulfobacterales</taxon>
        <taxon>Desulfococcaceae</taxon>
        <taxon>Desulfonema</taxon>
    </lineage>
</organism>
<reference evidence="4" key="1">
    <citation type="journal article" date="2021" name="Microb. Physiol.">
        <title>Proteogenomic Insights into the Physiology of Marine, Sulfate-Reducing, Filamentous Desulfonema limicola and Desulfonema magnum.</title>
        <authorList>
            <person name="Schnaars V."/>
            <person name="Wohlbrand L."/>
            <person name="Scheve S."/>
            <person name="Hinrichs C."/>
            <person name="Reinhardt R."/>
            <person name="Rabus R."/>
        </authorList>
    </citation>
    <scope>NUCLEOTIDE SEQUENCE</scope>
    <source>
        <strain evidence="4">5ac10</strain>
    </source>
</reference>
<dbReference type="PANTHER" id="PTHR30303">
    <property type="entry name" value="HYDROGENASE ISOENZYMES FORMATION PROTEIN HYPE"/>
    <property type="match status" value="1"/>
</dbReference>
<dbReference type="Gene3D" id="3.30.1330.10">
    <property type="entry name" value="PurM-like, N-terminal domain"/>
    <property type="match status" value="1"/>
</dbReference>
<proteinExistence type="inferred from homology"/>
<dbReference type="KEGG" id="dli:dnl_63980"/>
<dbReference type="InterPro" id="IPR010918">
    <property type="entry name" value="PurM-like_C_dom"/>
</dbReference>
<keyword evidence="5" id="KW-1185">Reference proteome</keyword>
<dbReference type="PANTHER" id="PTHR30303:SF0">
    <property type="entry name" value="CARBAMOYL DEHYDRATASE HYPE"/>
    <property type="match status" value="1"/>
</dbReference>
<evidence type="ECO:0000313" key="5">
    <source>
        <dbReference type="Proteomes" id="UP000663720"/>
    </source>
</evidence>
<gene>
    <name evidence="4" type="primary">hypE</name>
    <name evidence="4" type="ORF">dnl_63980</name>
</gene>
<name>A0A975BEI4_9BACT</name>
<dbReference type="Pfam" id="PF02769">
    <property type="entry name" value="AIRS_C"/>
    <property type="match status" value="1"/>
</dbReference>
<evidence type="ECO:0000259" key="2">
    <source>
        <dbReference type="Pfam" id="PF00586"/>
    </source>
</evidence>
<evidence type="ECO:0000259" key="3">
    <source>
        <dbReference type="Pfam" id="PF02769"/>
    </source>
</evidence>
<dbReference type="EMBL" id="CP061799">
    <property type="protein sequence ID" value="QTA83971.1"/>
    <property type="molecule type" value="Genomic_DNA"/>
</dbReference>
<dbReference type="InterPro" id="IPR036921">
    <property type="entry name" value="PurM-like_N_sf"/>
</dbReference>
<dbReference type="Gene3D" id="3.90.650.10">
    <property type="entry name" value="PurM-like C-terminal domain"/>
    <property type="match status" value="1"/>
</dbReference>
<protein>
    <submittedName>
        <fullName evidence="4">Carbamoyl dehydratase</fullName>
    </submittedName>
</protein>
<dbReference type="PIRSF" id="PIRSF005644">
    <property type="entry name" value="Hdrgns_mtr_HypE"/>
    <property type="match status" value="1"/>
</dbReference>
<dbReference type="AlphaFoldDB" id="A0A975BEI4"/>
<feature type="domain" description="PurM-like N-terminal" evidence="2">
    <location>
        <begin position="47"/>
        <end position="159"/>
    </location>
</feature>
<dbReference type="InterPro" id="IPR036676">
    <property type="entry name" value="PurM-like_C_sf"/>
</dbReference>
<evidence type="ECO:0000256" key="1">
    <source>
        <dbReference type="ARBA" id="ARBA00006243"/>
    </source>
</evidence>
<dbReference type="SUPFAM" id="SSF55326">
    <property type="entry name" value="PurM N-terminal domain-like"/>
    <property type="match status" value="1"/>
</dbReference>
<accession>A0A975BEI4</accession>
<dbReference type="InterPro" id="IPR011854">
    <property type="entry name" value="HypE"/>
</dbReference>
<evidence type="ECO:0000313" key="4">
    <source>
        <dbReference type="EMBL" id="QTA83971.1"/>
    </source>
</evidence>
<dbReference type="Pfam" id="PF00586">
    <property type="entry name" value="AIRS"/>
    <property type="match status" value="1"/>
</dbReference>
<feature type="domain" description="PurM-like C-terminal" evidence="3">
    <location>
        <begin position="171"/>
        <end position="323"/>
    </location>
</feature>
<dbReference type="Proteomes" id="UP000663720">
    <property type="component" value="Chromosome"/>
</dbReference>